<dbReference type="InterPro" id="IPR000863">
    <property type="entry name" value="Sulfotransferase_dom"/>
</dbReference>
<keyword evidence="2" id="KW-0808">Transferase</keyword>
<dbReference type="Pfam" id="PF00685">
    <property type="entry name" value="Sulfotransfer_1"/>
    <property type="match status" value="1"/>
</dbReference>
<keyword evidence="5" id="KW-1185">Reference proteome</keyword>
<dbReference type="InterPro" id="IPR027417">
    <property type="entry name" value="P-loop_NTPase"/>
</dbReference>
<dbReference type="RefSeq" id="XP_038070982.1">
    <property type="nucleotide sequence ID" value="XM_038215054.1"/>
</dbReference>
<dbReference type="OMA" id="TSERMDQ"/>
<sequence>MCVPETCNRRRFTEISAGDLFKADSGHSQTVLHSVLSLTATMSFAEQIKAMMPDLVNGKTHQQVEEKLAAFDRMQGSHVVNGFKFPAAVQPSNLEALKTFEVRDDDVYVFTYPRSGTHWVGEIMQYILHDGKGDYDRTFMNNGLEFTSTDDPIQLDGVTPGYKLYAAMASPRCIVSNCLESFLPPQIFTKHGKVIYVARNPKDVLVSLYNLMGAEQLDFDEMFFGFVQGKVVLGCWFDHVLSYWNHRDKENFLFIKYEDLHKDLRGSICKLAKHVGKDLPDDVIDDIVERVTFGGMQKTYQQIEEEHGEEGKLMTRFLGVTPWLRKGKVGNWKNTFTVAQSALFDKIYALRMKGTGLDFDFEL</sequence>
<dbReference type="GO" id="GO:0008146">
    <property type="term" value="F:sulfotransferase activity"/>
    <property type="evidence" value="ECO:0007669"/>
    <property type="project" value="InterPro"/>
</dbReference>
<evidence type="ECO:0000256" key="2">
    <source>
        <dbReference type="ARBA" id="ARBA00022679"/>
    </source>
</evidence>
<comment type="similarity">
    <text evidence="1">Belongs to the sulfotransferase 1 family.</text>
</comment>
<evidence type="ECO:0000259" key="3">
    <source>
        <dbReference type="Pfam" id="PF00685"/>
    </source>
</evidence>
<evidence type="ECO:0000313" key="5">
    <source>
        <dbReference type="Proteomes" id="UP000887568"/>
    </source>
</evidence>
<evidence type="ECO:0000313" key="4">
    <source>
        <dbReference type="EnsemblMetazoa" id="XP_038070982.1"/>
    </source>
</evidence>
<accession>A0A914B692</accession>
<dbReference type="Gene3D" id="3.40.50.300">
    <property type="entry name" value="P-loop containing nucleotide triphosphate hydrolases"/>
    <property type="match status" value="1"/>
</dbReference>
<organism evidence="4 5">
    <name type="scientific">Patiria miniata</name>
    <name type="common">Bat star</name>
    <name type="synonym">Asterina miniata</name>
    <dbReference type="NCBI Taxonomy" id="46514"/>
    <lineage>
        <taxon>Eukaryota</taxon>
        <taxon>Metazoa</taxon>
        <taxon>Echinodermata</taxon>
        <taxon>Eleutherozoa</taxon>
        <taxon>Asterozoa</taxon>
        <taxon>Asteroidea</taxon>
        <taxon>Valvatacea</taxon>
        <taxon>Valvatida</taxon>
        <taxon>Asterinidae</taxon>
        <taxon>Patiria</taxon>
    </lineage>
</organism>
<dbReference type="SUPFAM" id="SSF52540">
    <property type="entry name" value="P-loop containing nucleoside triphosphate hydrolases"/>
    <property type="match status" value="1"/>
</dbReference>
<feature type="domain" description="Sulfotransferase" evidence="3">
    <location>
        <begin position="104"/>
        <end position="356"/>
    </location>
</feature>
<dbReference type="PANTHER" id="PTHR11783">
    <property type="entry name" value="SULFOTRANSFERASE SULT"/>
    <property type="match status" value="1"/>
</dbReference>
<dbReference type="GeneID" id="119739918"/>
<name>A0A914B692_PATMI</name>
<dbReference type="Proteomes" id="UP000887568">
    <property type="component" value="Unplaced"/>
</dbReference>
<reference evidence="4" key="1">
    <citation type="submission" date="2022-11" db="UniProtKB">
        <authorList>
            <consortium name="EnsemblMetazoa"/>
        </authorList>
    </citation>
    <scope>IDENTIFICATION</scope>
</reference>
<dbReference type="AlphaFoldDB" id="A0A914B692"/>
<dbReference type="OrthoDB" id="205623at2759"/>
<dbReference type="EnsemblMetazoa" id="XM_038215054.1">
    <property type="protein sequence ID" value="XP_038070982.1"/>
    <property type="gene ID" value="LOC119739918"/>
</dbReference>
<evidence type="ECO:0000256" key="1">
    <source>
        <dbReference type="ARBA" id="ARBA00005771"/>
    </source>
</evidence>
<proteinExistence type="inferred from homology"/>
<protein>
    <recommendedName>
        <fullName evidence="3">Sulfotransferase domain-containing protein</fullName>
    </recommendedName>
</protein>